<accession>A0A7J7TA62</accession>
<proteinExistence type="predicted"/>
<evidence type="ECO:0000313" key="2">
    <source>
        <dbReference type="EMBL" id="KAF6297584.1"/>
    </source>
</evidence>
<name>A0A7J7TA62_PIPKU</name>
<dbReference type="Proteomes" id="UP000558488">
    <property type="component" value="Unassembled WGS sequence"/>
</dbReference>
<reference evidence="2 3" key="1">
    <citation type="journal article" date="2020" name="Nature">
        <title>Six reference-quality genomes reveal evolution of bat adaptations.</title>
        <authorList>
            <person name="Jebb D."/>
            <person name="Huang Z."/>
            <person name="Pippel M."/>
            <person name="Hughes G.M."/>
            <person name="Lavrichenko K."/>
            <person name="Devanna P."/>
            <person name="Winkler S."/>
            <person name="Jermiin L.S."/>
            <person name="Skirmuntt E.C."/>
            <person name="Katzourakis A."/>
            <person name="Burkitt-Gray L."/>
            <person name="Ray D.A."/>
            <person name="Sullivan K.A.M."/>
            <person name="Roscito J.G."/>
            <person name="Kirilenko B.M."/>
            <person name="Davalos L.M."/>
            <person name="Corthals A.P."/>
            <person name="Power M.L."/>
            <person name="Jones G."/>
            <person name="Ransome R.D."/>
            <person name="Dechmann D.K.N."/>
            <person name="Locatelli A.G."/>
            <person name="Puechmaille S.J."/>
            <person name="Fedrigo O."/>
            <person name="Jarvis E.D."/>
            <person name="Hiller M."/>
            <person name="Vernes S.C."/>
            <person name="Myers E.W."/>
            <person name="Teeling E.C."/>
        </authorList>
    </citation>
    <scope>NUCLEOTIDE SEQUENCE [LARGE SCALE GENOMIC DNA]</scope>
    <source>
        <strain evidence="2">MPipKuh1</strain>
        <tissue evidence="2">Flight muscle</tissue>
    </source>
</reference>
<gene>
    <name evidence="2" type="ORF">mPipKuh1_009671</name>
</gene>
<protein>
    <submittedName>
        <fullName evidence="2">Uncharacterized protein</fullName>
    </submittedName>
</protein>
<evidence type="ECO:0000256" key="1">
    <source>
        <dbReference type="SAM" id="MobiDB-lite"/>
    </source>
</evidence>
<feature type="region of interest" description="Disordered" evidence="1">
    <location>
        <begin position="1"/>
        <end position="39"/>
    </location>
</feature>
<dbReference type="EMBL" id="JACAGB010000030">
    <property type="protein sequence ID" value="KAF6297584.1"/>
    <property type="molecule type" value="Genomic_DNA"/>
</dbReference>
<comment type="caution">
    <text evidence="2">The sequence shown here is derived from an EMBL/GenBank/DDBJ whole genome shotgun (WGS) entry which is preliminary data.</text>
</comment>
<evidence type="ECO:0000313" key="3">
    <source>
        <dbReference type="Proteomes" id="UP000558488"/>
    </source>
</evidence>
<dbReference type="AlphaFoldDB" id="A0A7J7TA62"/>
<keyword evidence="3" id="KW-1185">Reference proteome</keyword>
<organism evidence="2 3">
    <name type="scientific">Pipistrellus kuhlii</name>
    <name type="common">Kuhl's pipistrelle</name>
    <dbReference type="NCBI Taxonomy" id="59472"/>
    <lineage>
        <taxon>Eukaryota</taxon>
        <taxon>Metazoa</taxon>
        <taxon>Chordata</taxon>
        <taxon>Craniata</taxon>
        <taxon>Vertebrata</taxon>
        <taxon>Euteleostomi</taxon>
        <taxon>Mammalia</taxon>
        <taxon>Eutheria</taxon>
        <taxon>Laurasiatheria</taxon>
        <taxon>Chiroptera</taxon>
        <taxon>Yangochiroptera</taxon>
        <taxon>Vespertilionidae</taxon>
        <taxon>Pipistrellus</taxon>
    </lineage>
</organism>
<sequence length="158" mass="16791">MNTETPHPGGLQISPKSQHPTTAFVPCFPQESPRGPAGTGLVSKLTEDGMDAGPTAPGLCCSRHPRRGSMSVPSLGGLGGDPHVGVWVMQLSPLSPPGLRCAFRSLPAFLVGLVRSRLGTCGQGVCRQHWSEVQVRMFPRLWTSASWEVGRECCLASC</sequence>